<organism evidence="2 3">
    <name type="scientific">Anaerotruncus colihominis</name>
    <dbReference type="NCBI Taxonomy" id="169435"/>
    <lineage>
        <taxon>Bacteria</taxon>
        <taxon>Bacillati</taxon>
        <taxon>Bacillota</taxon>
        <taxon>Clostridia</taxon>
        <taxon>Eubacteriales</taxon>
        <taxon>Oscillospiraceae</taxon>
        <taxon>Anaerotruncus</taxon>
    </lineage>
</organism>
<protein>
    <submittedName>
        <fullName evidence="2">Transporter</fullName>
    </submittedName>
</protein>
<feature type="transmembrane region" description="Helical" evidence="1">
    <location>
        <begin position="55"/>
        <end position="77"/>
    </location>
</feature>
<comment type="caution">
    <text evidence="2">The sequence shown here is derived from an EMBL/GenBank/DDBJ whole genome shotgun (WGS) entry which is preliminary data.</text>
</comment>
<feature type="transmembrane region" description="Helical" evidence="1">
    <location>
        <begin position="83"/>
        <end position="102"/>
    </location>
</feature>
<keyword evidence="1" id="KW-0472">Membrane</keyword>
<keyword evidence="1" id="KW-0812">Transmembrane</keyword>
<reference evidence="2 3" key="1">
    <citation type="submission" date="2019-06" db="EMBL/GenBank/DDBJ databases">
        <title>Draft genome sequences of 15 bacterial species constituting the stable defined intestinal microbiota of the GM15 gnotobiotic mouse model.</title>
        <authorList>
            <person name="Elie C."/>
            <person name="Mathieu A."/>
            <person name="Saliou A."/>
            <person name="Darnaud M."/>
            <person name="Leulier F."/>
            <person name="Tamellini A."/>
        </authorList>
    </citation>
    <scope>NUCLEOTIDE SEQUENCE [LARGE SCALE GENOMIC DNA]</scope>
    <source>
        <strain evidence="2 3">JM4-15</strain>
    </source>
</reference>
<feature type="transmembrane region" description="Helical" evidence="1">
    <location>
        <begin position="31"/>
        <end position="48"/>
    </location>
</feature>
<dbReference type="Proteomes" id="UP000462501">
    <property type="component" value="Unassembled WGS sequence"/>
</dbReference>
<accession>A0A845SPX9</accession>
<name>A0A845SPX9_9FIRM</name>
<evidence type="ECO:0000256" key="1">
    <source>
        <dbReference type="SAM" id="Phobius"/>
    </source>
</evidence>
<dbReference type="EMBL" id="VIQT01000001">
    <property type="protein sequence ID" value="NDO37665.1"/>
    <property type="molecule type" value="Genomic_DNA"/>
</dbReference>
<dbReference type="AlphaFoldDB" id="A0A845SPX9"/>
<evidence type="ECO:0000313" key="3">
    <source>
        <dbReference type="Proteomes" id="UP000462501"/>
    </source>
</evidence>
<dbReference type="InterPro" id="IPR037185">
    <property type="entry name" value="EmrE-like"/>
</dbReference>
<gene>
    <name evidence="2" type="ORF">FMM72_00125</name>
</gene>
<dbReference type="Gene3D" id="1.10.3730.20">
    <property type="match status" value="1"/>
</dbReference>
<proteinExistence type="predicted"/>
<keyword evidence="1" id="KW-1133">Transmembrane helix</keyword>
<dbReference type="SUPFAM" id="SSF103481">
    <property type="entry name" value="Multidrug resistance efflux transporter EmrE"/>
    <property type="match status" value="1"/>
</dbReference>
<sequence>MFLHGCFLLYSCSGILSKLAAQTQFLSLGFLLLYGGSVLVLLGYAIIWQQALKRFSLITAFANKSVLIVWGMIWGSLLFHEAISWNMIVGALVVFAGVYIVVSSDG</sequence>
<evidence type="ECO:0000313" key="2">
    <source>
        <dbReference type="EMBL" id="NDO37665.1"/>
    </source>
</evidence>